<evidence type="ECO:0000256" key="1">
    <source>
        <dbReference type="ARBA" id="ARBA00004370"/>
    </source>
</evidence>
<accession>A0AAD8MA29</accession>
<keyword evidence="7" id="KW-0560">Oxidoreductase</keyword>
<evidence type="ECO:0000256" key="2">
    <source>
        <dbReference type="ARBA" id="ARBA00010617"/>
    </source>
</evidence>
<dbReference type="Gene3D" id="1.20.120.990">
    <property type="entry name" value="Glycosyltransferase family 88, C-terminal domain"/>
    <property type="match status" value="1"/>
</dbReference>
<gene>
    <name evidence="11" type="ORF">POM88_041817</name>
</gene>
<dbReference type="EMBL" id="JAUIZM010000009">
    <property type="protein sequence ID" value="KAK1366256.1"/>
    <property type="molecule type" value="Genomic_DNA"/>
</dbReference>
<proteinExistence type="inferred from homology"/>
<dbReference type="InterPro" id="IPR050665">
    <property type="entry name" value="Cytochrome_P450_Monooxygen"/>
</dbReference>
<dbReference type="Proteomes" id="UP001237642">
    <property type="component" value="Unassembled WGS sequence"/>
</dbReference>
<keyword evidence="4" id="KW-0812">Transmembrane</keyword>
<reference evidence="11" key="2">
    <citation type="submission" date="2023-05" db="EMBL/GenBank/DDBJ databases">
        <authorList>
            <person name="Schelkunov M.I."/>
        </authorList>
    </citation>
    <scope>NUCLEOTIDE SEQUENCE</scope>
    <source>
        <strain evidence="11">Hsosn_3</strain>
        <tissue evidence="11">Leaf</tissue>
    </source>
</reference>
<dbReference type="PANTHER" id="PTHR24282">
    <property type="entry name" value="CYTOCHROME P450 FAMILY MEMBER"/>
    <property type="match status" value="1"/>
</dbReference>
<keyword evidence="6" id="KW-1133">Transmembrane helix</keyword>
<sequence>MLPAFDLCCHEMTLKWMEMIGEERNSCELDVWPSLLTLTSDVISRTAFGSSYQDGKKVFELQVEQADYAFRARESVYLPGLRFIKRSAAELERREADIERSTELSPPKYAEACQELGLQGMNVKLELIENAKESLPNTFRRILELLNSDSVSKSIEYYSNFVRDSHTDKDDVTHVQENGRQQTTINDFTGCRVALNKMGSLVIWRAAFSGWGSEVQGLWSLST</sequence>
<dbReference type="GO" id="GO:0016020">
    <property type="term" value="C:membrane"/>
    <property type="evidence" value="ECO:0007669"/>
    <property type="project" value="UniProtKB-SubCell"/>
</dbReference>
<keyword evidence="9" id="KW-0503">Monooxygenase</keyword>
<dbReference type="GO" id="GO:0005506">
    <property type="term" value="F:iron ion binding"/>
    <property type="evidence" value="ECO:0007669"/>
    <property type="project" value="InterPro"/>
</dbReference>
<dbReference type="SUPFAM" id="SSF48264">
    <property type="entry name" value="Cytochrome P450"/>
    <property type="match status" value="1"/>
</dbReference>
<dbReference type="Pfam" id="PF05600">
    <property type="entry name" value="CDK5RAP3"/>
    <property type="match status" value="1"/>
</dbReference>
<evidence type="ECO:0000256" key="7">
    <source>
        <dbReference type="ARBA" id="ARBA00023002"/>
    </source>
</evidence>
<name>A0AAD8MA29_9APIA</name>
<evidence type="ECO:0000313" key="11">
    <source>
        <dbReference type="EMBL" id="KAK1366256.1"/>
    </source>
</evidence>
<keyword evidence="5" id="KW-0479">Metal-binding</keyword>
<keyword evidence="3" id="KW-0349">Heme</keyword>
<evidence type="ECO:0000256" key="6">
    <source>
        <dbReference type="ARBA" id="ARBA00022989"/>
    </source>
</evidence>
<evidence type="ECO:0000256" key="9">
    <source>
        <dbReference type="ARBA" id="ARBA00023033"/>
    </source>
</evidence>
<keyword evidence="8" id="KW-0408">Iron</keyword>
<comment type="caution">
    <text evidence="11">The sequence shown here is derived from an EMBL/GenBank/DDBJ whole genome shotgun (WGS) entry which is preliminary data.</text>
</comment>
<evidence type="ECO:0000256" key="5">
    <source>
        <dbReference type="ARBA" id="ARBA00022723"/>
    </source>
</evidence>
<protein>
    <submittedName>
        <fullName evidence="11">Uncharacterized protein</fullName>
    </submittedName>
</protein>
<comment type="subcellular location">
    <subcellularLocation>
        <location evidence="1">Membrane</location>
    </subcellularLocation>
</comment>
<dbReference type="GO" id="GO:0020037">
    <property type="term" value="F:heme binding"/>
    <property type="evidence" value="ECO:0007669"/>
    <property type="project" value="InterPro"/>
</dbReference>
<dbReference type="AlphaFoldDB" id="A0AAD8MA29"/>
<organism evidence="11 12">
    <name type="scientific">Heracleum sosnowskyi</name>
    <dbReference type="NCBI Taxonomy" id="360622"/>
    <lineage>
        <taxon>Eukaryota</taxon>
        <taxon>Viridiplantae</taxon>
        <taxon>Streptophyta</taxon>
        <taxon>Embryophyta</taxon>
        <taxon>Tracheophyta</taxon>
        <taxon>Spermatophyta</taxon>
        <taxon>Magnoliopsida</taxon>
        <taxon>eudicotyledons</taxon>
        <taxon>Gunneridae</taxon>
        <taxon>Pentapetalae</taxon>
        <taxon>asterids</taxon>
        <taxon>campanulids</taxon>
        <taxon>Apiales</taxon>
        <taxon>Apiaceae</taxon>
        <taxon>Apioideae</taxon>
        <taxon>apioid superclade</taxon>
        <taxon>Tordylieae</taxon>
        <taxon>Tordyliinae</taxon>
        <taxon>Heracleum</taxon>
    </lineage>
</organism>
<dbReference type="GO" id="GO:0004497">
    <property type="term" value="F:monooxygenase activity"/>
    <property type="evidence" value="ECO:0007669"/>
    <property type="project" value="UniProtKB-KW"/>
</dbReference>
<comment type="similarity">
    <text evidence="2">Belongs to the cytochrome P450 family.</text>
</comment>
<dbReference type="InterPro" id="IPR008491">
    <property type="entry name" value="CDK5RAP3"/>
</dbReference>
<dbReference type="InterPro" id="IPR036396">
    <property type="entry name" value="Cyt_P450_sf"/>
</dbReference>
<evidence type="ECO:0000313" key="12">
    <source>
        <dbReference type="Proteomes" id="UP001237642"/>
    </source>
</evidence>
<evidence type="ECO:0000256" key="3">
    <source>
        <dbReference type="ARBA" id="ARBA00022617"/>
    </source>
</evidence>
<reference evidence="11" key="1">
    <citation type="submission" date="2023-02" db="EMBL/GenBank/DDBJ databases">
        <title>Genome of toxic invasive species Heracleum sosnowskyi carries increased number of genes despite the absence of recent whole-genome duplications.</title>
        <authorList>
            <person name="Schelkunov M."/>
            <person name="Shtratnikova V."/>
            <person name="Makarenko M."/>
            <person name="Klepikova A."/>
            <person name="Omelchenko D."/>
            <person name="Novikova G."/>
            <person name="Obukhova E."/>
            <person name="Bogdanov V."/>
            <person name="Penin A."/>
            <person name="Logacheva M."/>
        </authorList>
    </citation>
    <scope>NUCLEOTIDE SEQUENCE</scope>
    <source>
        <strain evidence="11">Hsosn_3</strain>
        <tissue evidence="11">Leaf</tissue>
    </source>
</reference>
<dbReference type="GO" id="GO:0016705">
    <property type="term" value="F:oxidoreductase activity, acting on paired donors, with incorporation or reduction of molecular oxygen"/>
    <property type="evidence" value="ECO:0007669"/>
    <property type="project" value="InterPro"/>
</dbReference>
<evidence type="ECO:0000256" key="8">
    <source>
        <dbReference type="ARBA" id="ARBA00023004"/>
    </source>
</evidence>
<keyword evidence="12" id="KW-1185">Reference proteome</keyword>
<keyword evidence="10" id="KW-0472">Membrane</keyword>
<dbReference type="PANTHER" id="PTHR24282:SF255">
    <property type="entry name" value="CYTOCHROME P450 72A11-RELATED"/>
    <property type="match status" value="1"/>
</dbReference>
<evidence type="ECO:0000256" key="10">
    <source>
        <dbReference type="ARBA" id="ARBA00023136"/>
    </source>
</evidence>
<evidence type="ECO:0000256" key="4">
    <source>
        <dbReference type="ARBA" id="ARBA00022692"/>
    </source>
</evidence>